<dbReference type="Proteomes" id="UP001215712">
    <property type="component" value="Unassembled WGS sequence"/>
</dbReference>
<keyword evidence="2" id="KW-1185">Reference proteome</keyword>
<organism evidence="1 2">
    <name type="scientific">Penicillium malachiteum</name>
    <dbReference type="NCBI Taxonomy" id="1324776"/>
    <lineage>
        <taxon>Eukaryota</taxon>
        <taxon>Fungi</taxon>
        <taxon>Dikarya</taxon>
        <taxon>Ascomycota</taxon>
        <taxon>Pezizomycotina</taxon>
        <taxon>Eurotiomycetes</taxon>
        <taxon>Eurotiomycetidae</taxon>
        <taxon>Eurotiales</taxon>
        <taxon>Aspergillaceae</taxon>
        <taxon>Penicillium</taxon>
    </lineage>
</organism>
<reference evidence="1" key="1">
    <citation type="journal article" date="2023" name="IMA Fungus">
        <title>Comparative genomic study of the Penicillium genus elucidates a diverse pangenome and 15 lateral gene transfer events.</title>
        <authorList>
            <person name="Petersen C."/>
            <person name="Sorensen T."/>
            <person name="Nielsen M.R."/>
            <person name="Sondergaard T.E."/>
            <person name="Sorensen J.L."/>
            <person name="Fitzpatrick D.A."/>
            <person name="Frisvad J.C."/>
            <person name="Nielsen K.L."/>
        </authorList>
    </citation>
    <scope>NUCLEOTIDE SEQUENCE</scope>
    <source>
        <strain evidence="1">IBT 17514</strain>
    </source>
</reference>
<reference evidence="1" key="2">
    <citation type="submission" date="2023-01" db="EMBL/GenBank/DDBJ databases">
        <authorList>
            <person name="Petersen C."/>
        </authorList>
    </citation>
    <scope>NUCLEOTIDE SEQUENCE</scope>
    <source>
        <strain evidence="1">IBT 17514</strain>
    </source>
</reference>
<dbReference type="AlphaFoldDB" id="A0AAD6MTM4"/>
<comment type="caution">
    <text evidence="1">The sequence shown here is derived from an EMBL/GenBank/DDBJ whole genome shotgun (WGS) entry which is preliminary data.</text>
</comment>
<name>A0AAD6MTM4_9EURO</name>
<sequence length="69" mass="7833">MLCCPLNCQITSLEQKNERDNEDVDQKLNWERQRSPEYLKVAMYADDELVWTGGRCTKGSGDHASAING</sequence>
<dbReference type="EMBL" id="JAQJAN010000012">
    <property type="protein sequence ID" value="KAJ5716351.1"/>
    <property type="molecule type" value="Genomic_DNA"/>
</dbReference>
<proteinExistence type="predicted"/>
<gene>
    <name evidence="1" type="ORF">N7493_008262</name>
</gene>
<protein>
    <submittedName>
        <fullName evidence="1">Uncharacterized protein</fullName>
    </submittedName>
</protein>
<evidence type="ECO:0000313" key="2">
    <source>
        <dbReference type="Proteomes" id="UP001215712"/>
    </source>
</evidence>
<accession>A0AAD6MTM4</accession>
<evidence type="ECO:0000313" key="1">
    <source>
        <dbReference type="EMBL" id="KAJ5716351.1"/>
    </source>
</evidence>